<protein>
    <submittedName>
        <fullName evidence="1">Uncharacterized protein</fullName>
    </submittedName>
</protein>
<reference evidence="1 2" key="1">
    <citation type="submission" date="2020-04" db="EMBL/GenBank/DDBJ databases">
        <title>Knoellia sp. isolate from air conditioner.</title>
        <authorList>
            <person name="Chea S."/>
            <person name="Kim D.-U."/>
        </authorList>
    </citation>
    <scope>NUCLEOTIDE SEQUENCE [LARGE SCALE GENOMIC DNA]</scope>
    <source>
        <strain evidence="1 2">DB2414S</strain>
    </source>
</reference>
<dbReference type="EMBL" id="JABEPQ010000002">
    <property type="protein sequence ID" value="NNM46551.1"/>
    <property type="molecule type" value="Genomic_DNA"/>
</dbReference>
<sequence>MTRWQYFTITPGPEIGDGWIRFGRRDLDGVNYTCQTLRRAGVWEDSDYLQRYYLLGSNDHYLTDVDPDTAASLIEQAHRHGRF</sequence>
<comment type="caution">
    <text evidence="1">The sequence shown here is derived from an EMBL/GenBank/DDBJ whole genome shotgun (WGS) entry which is preliminary data.</text>
</comment>
<proteinExistence type="predicted"/>
<evidence type="ECO:0000313" key="1">
    <source>
        <dbReference type="EMBL" id="NNM46551.1"/>
    </source>
</evidence>
<dbReference type="AlphaFoldDB" id="A0A849HJQ0"/>
<accession>A0A849HJQ0</accession>
<organism evidence="1 2">
    <name type="scientific">Knoellia koreensis</name>
    <dbReference type="NCBI Taxonomy" id="2730921"/>
    <lineage>
        <taxon>Bacteria</taxon>
        <taxon>Bacillati</taxon>
        <taxon>Actinomycetota</taxon>
        <taxon>Actinomycetes</taxon>
        <taxon>Micrococcales</taxon>
        <taxon>Intrasporangiaceae</taxon>
        <taxon>Knoellia</taxon>
    </lineage>
</organism>
<keyword evidence="2" id="KW-1185">Reference proteome</keyword>
<dbReference type="Proteomes" id="UP000588586">
    <property type="component" value="Unassembled WGS sequence"/>
</dbReference>
<evidence type="ECO:0000313" key="2">
    <source>
        <dbReference type="Proteomes" id="UP000588586"/>
    </source>
</evidence>
<name>A0A849HJQ0_9MICO</name>
<gene>
    <name evidence="1" type="ORF">HJG52_11100</name>
</gene>
<dbReference type="RefSeq" id="WP_171243645.1">
    <property type="nucleotide sequence ID" value="NZ_JABEPQ010000002.1"/>
</dbReference>